<evidence type="ECO:0000313" key="3">
    <source>
        <dbReference type="EMBL" id="KNE69654.1"/>
    </source>
</evidence>
<proteinExistence type="predicted"/>
<dbReference type="PANTHER" id="PTHR48493:SF1">
    <property type="entry name" value="UBIQUITIN-LIKE DOMAIN-CONTAINING CTD PHOSPHATASE 1"/>
    <property type="match status" value="1"/>
</dbReference>
<feature type="region of interest" description="Disordered" evidence="1">
    <location>
        <begin position="81"/>
        <end position="102"/>
    </location>
</feature>
<keyword evidence="3" id="KW-0378">Hydrolase</keyword>
<dbReference type="AlphaFoldDB" id="A0A0L0T544"/>
<evidence type="ECO:0000259" key="2">
    <source>
        <dbReference type="PROSITE" id="PS50969"/>
    </source>
</evidence>
<dbReference type="Proteomes" id="UP000054350">
    <property type="component" value="Unassembled WGS sequence"/>
</dbReference>
<accession>A0A0L0T544</accession>
<keyword evidence="4" id="KW-1185">Reference proteome</keyword>
<dbReference type="Pfam" id="PF03031">
    <property type="entry name" value="NIF"/>
    <property type="match status" value="1"/>
</dbReference>
<reference evidence="4" key="2">
    <citation type="submission" date="2009-11" db="EMBL/GenBank/DDBJ databases">
        <title>The Genome Sequence of Allomyces macrogynus strain ATCC 38327.</title>
        <authorList>
            <consortium name="The Broad Institute Genome Sequencing Platform"/>
            <person name="Russ C."/>
            <person name="Cuomo C."/>
            <person name="Shea T."/>
            <person name="Young S.K."/>
            <person name="Zeng Q."/>
            <person name="Koehrsen M."/>
            <person name="Haas B."/>
            <person name="Borodovsky M."/>
            <person name="Guigo R."/>
            <person name="Alvarado L."/>
            <person name="Berlin A."/>
            <person name="Borenstein D."/>
            <person name="Chen Z."/>
            <person name="Engels R."/>
            <person name="Freedman E."/>
            <person name="Gellesch M."/>
            <person name="Goldberg J."/>
            <person name="Griggs A."/>
            <person name="Gujja S."/>
            <person name="Heiman D."/>
            <person name="Hepburn T."/>
            <person name="Howarth C."/>
            <person name="Jen D."/>
            <person name="Larson L."/>
            <person name="Lewis B."/>
            <person name="Mehta T."/>
            <person name="Park D."/>
            <person name="Pearson M."/>
            <person name="Roberts A."/>
            <person name="Saif S."/>
            <person name="Shenoy N."/>
            <person name="Sisk P."/>
            <person name="Stolte C."/>
            <person name="Sykes S."/>
            <person name="Walk T."/>
            <person name="White J."/>
            <person name="Yandava C."/>
            <person name="Burger G."/>
            <person name="Gray M.W."/>
            <person name="Holland P.W.H."/>
            <person name="King N."/>
            <person name="Lang F.B.F."/>
            <person name="Roger A.J."/>
            <person name="Ruiz-Trillo I."/>
            <person name="Lander E."/>
            <person name="Nusbaum C."/>
        </authorList>
    </citation>
    <scope>NUCLEOTIDE SEQUENCE [LARGE SCALE GENOMIC DNA]</scope>
    <source>
        <strain evidence="4">ATCC 38327</strain>
    </source>
</reference>
<dbReference type="EMBL" id="GG745361">
    <property type="protein sequence ID" value="KNE69654.1"/>
    <property type="molecule type" value="Genomic_DNA"/>
</dbReference>
<feature type="domain" description="FCP1 homology" evidence="2">
    <location>
        <begin position="150"/>
        <end position="326"/>
    </location>
</feature>
<evidence type="ECO:0000313" key="4">
    <source>
        <dbReference type="Proteomes" id="UP000054350"/>
    </source>
</evidence>
<sequence length="359" mass="39807">MRDRGPSNGINLVESQAACEGSRTTKLGDRFASEGCPLHEEPGWADVERRVTEPFLVDGQAEPADPALEPYYTRRNAVEEVGRGRQLERNRNDGTGHGTTGTVVSAADESLSVDVAVSNDLLREPILSSATAALLDQYAMMTTIDLVHPPRPGKKLLVLDLDHTLFDCKSTAPNPHDLLRPGTHEFLTAVYGSFDMAIWSQSSRALLNHKLATIGLVDTANRAYRIAFTLDANAMFPVTPRSRSPSLDRGESPTRQSRMHVKALALIWARFPETWARATTVHVDDLPRNFALNPRNGIHVDPWFWSADAAEKDEELPALARYLTRVVAPAEDVTALDHRGWRQHREVRGGMDVVTPRRL</sequence>
<dbReference type="GO" id="GO:0090364">
    <property type="term" value="P:regulation of proteasome assembly"/>
    <property type="evidence" value="ECO:0007669"/>
    <property type="project" value="InterPro"/>
</dbReference>
<dbReference type="GO" id="GO:0004722">
    <property type="term" value="F:protein serine/threonine phosphatase activity"/>
    <property type="evidence" value="ECO:0007669"/>
    <property type="project" value="TreeGrafter"/>
</dbReference>
<gene>
    <name evidence="3" type="ORF">AMAG_14209</name>
</gene>
<dbReference type="InterPro" id="IPR036412">
    <property type="entry name" value="HAD-like_sf"/>
</dbReference>
<name>A0A0L0T544_ALLM3</name>
<dbReference type="InterPro" id="IPR051658">
    <property type="entry name" value="UBLCP1"/>
</dbReference>
<dbReference type="PANTHER" id="PTHR48493">
    <property type="entry name" value="UBIQUITIN-LIKE DOMAIN-CONTAINING CTD PHOSPHATASE 1"/>
    <property type="match status" value="1"/>
</dbReference>
<dbReference type="PROSITE" id="PS50969">
    <property type="entry name" value="FCP1"/>
    <property type="match status" value="1"/>
</dbReference>
<dbReference type="OrthoDB" id="1711508at2759"/>
<dbReference type="InterPro" id="IPR004274">
    <property type="entry name" value="FCP1_dom"/>
</dbReference>
<reference evidence="3 4" key="1">
    <citation type="submission" date="2009-11" db="EMBL/GenBank/DDBJ databases">
        <title>Annotation of Allomyces macrogynus ATCC 38327.</title>
        <authorList>
            <consortium name="The Broad Institute Genome Sequencing Platform"/>
            <person name="Russ C."/>
            <person name="Cuomo C."/>
            <person name="Burger G."/>
            <person name="Gray M.W."/>
            <person name="Holland P.W.H."/>
            <person name="King N."/>
            <person name="Lang F.B.F."/>
            <person name="Roger A.J."/>
            <person name="Ruiz-Trillo I."/>
            <person name="Young S.K."/>
            <person name="Zeng Q."/>
            <person name="Gargeya S."/>
            <person name="Fitzgerald M."/>
            <person name="Haas B."/>
            <person name="Abouelleil A."/>
            <person name="Alvarado L."/>
            <person name="Arachchi H.M."/>
            <person name="Berlin A."/>
            <person name="Chapman S.B."/>
            <person name="Gearin G."/>
            <person name="Goldberg J."/>
            <person name="Griggs A."/>
            <person name="Gujja S."/>
            <person name="Hansen M."/>
            <person name="Heiman D."/>
            <person name="Howarth C."/>
            <person name="Larimer J."/>
            <person name="Lui A."/>
            <person name="MacDonald P.J.P."/>
            <person name="McCowen C."/>
            <person name="Montmayeur A."/>
            <person name="Murphy C."/>
            <person name="Neiman D."/>
            <person name="Pearson M."/>
            <person name="Priest M."/>
            <person name="Roberts A."/>
            <person name="Saif S."/>
            <person name="Shea T."/>
            <person name="Sisk P."/>
            <person name="Stolte C."/>
            <person name="Sykes S."/>
            <person name="Wortman J."/>
            <person name="Nusbaum C."/>
            <person name="Birren B."/>
        </authorList>
    </citation>
    <scope>NUCLEOTIDE SEQUENCE [LARGE SCALE GENOMIC DNA]</scope>
    <source>
        <strain evidence="3 4">ATCC 38327</strain>
    </source>
</reference>
<dbReference type="SUPFAM" id="SSF56784">
    <property type="entry name" value="HAD-like"/>
    <property type="match status" value="1"/>
</dbReference>
<dbReference type="eggNOG" id="KOG1605">
    <property type="taxonomic scope" value="Eukaryota"/>
</dbReference>
<dbReference type="VEuPathDB" id="FungiDB:AMAG_14209"/>
<protein>
    <submittedName>
        <fullName evidence="3">HAD hydrolase, family IIID</fullName>
    </submittedName>
</protein>
<feature type="compositionally biased region" description="Basic and acidic residues" evidence="1">
    <location>
        <begin position="81"/>
        <end position="94"/>
    </location>
</feature>
<dbReference type="STRING" id="578462.A0A0L0T544"/>
<organism evidence="3 4">
    <name type="scientific">Allomyces macrogynus (strain ATCC 38327)</name>
    <name type="common">Allomyces javanicus var. macrogynus</name>
    <dbReference type="NCBI Taxonomy" id="578462"/>
    <lineage>
        <taxon>Eukaryota</taxon>
        <taxon>Fungi</taxon>
        <taxon>Fungi incertae sedis</taxon>
        <taxon>Blastocladiomycota</taxon>
        <taxon>Blastocladiomycetes</taxon>
        <taxon>Blastocladiales</taxon>
        <taxon>Blastocladiaceae</taxon>
        <taxon>Allomyces</taxon>
    </lineage>
</organism>
<dbReference type="Gene3D" id="3.40.50.1000">
    <property type="entry name" value="HAD superfamily/HAD-like"/>
    <property type="match status" value="1"/>
</dbReference>
<dbReference type="InterPro" id="IPR023214">
    <property type="entry name" value="HAD_sf"/>
</dbReference>
<dbReference type="SMART" id="SM00577">
    <property type="entry name" value="CPDc"/>
    <property type="match status" value="1"/>
</dbReference>
<dbReference type="GO" id="GO:0005634">
    <property type="term" value="C:nucleus"/>
    <property type="evidence" value="ECO:0007669"/>
    <property type="project" value="TreeGrafter"/>
</dbReference>
<evidence type="ECO:0000256" key="1">
    <source>
        <dbReference type="SAM" id="MobiDB-lite"/>
    </source>
</evidence>